<dbReference type="Pfam" id="PF08680">
    <property type="entry name" value="DUF1779"/>
    <property type="match status" value="1"/>
</dbReference>
<organism evidence="1 2">
    <name type="scientific">Thermosediminibacter oceani (strain ATCC BAA-1034 / DSM 16646 / JW/IW-1228P)</name>
    <dbReference type="NCBI Taxonomy" id="555079"/>
    <lineage>
        <taxon>Bacteria</taxon>
        <taxon>Bacillati</taxon>
        <taxon>Bacillota</taxon>
        <taxon>Clostridia</taxon>
        <taxon>Thermosediminibacterales</taxon>
        <taxon>Thermosediminibacteraceae</taxon>
        <taxon>Thermosediminibacter</taxon>
    </lineage>
</organism>
<dbReference type="InterPro" id="IPR014794">
    <property type="entry name" value="DUF1779"/>
</dbReference>
<evidence type="ECO:0000313" key="2">
    <source>
        <dbReference type="Proteomes" id="UP000000272"/>
    </source>
</evidence>
<dbReference type="EMBL" id="CP002131">
    <property type="protein sequence ID" value="ADL08738.1"/>
    <property type="molecule type" value="Genomic_DNA"/>
</dbReference>
<dbReference type="HOGENOM" id="CLU_087832_0_0_9"/>
<dbReference type="SUPFAM" id="SSF143842">
    <property type="entry name" value="YwmB-like"/>
    <property type="match status" value="1"/>
</dbReference>
<dbReference type="KEGG" id="toc:Toce_2017"/>
<dbReference type="AlphaFoldDB" id="D9RZW1"/>
<evidence type="ECO:0008006" key="3">
    <source>
        <dbReference type="Google" id="ProtNLM"/>
    </source>
</evidence>
<sequence>MGAIILMNTYEEEIFMKFMKIALIGLIFLTVPVVSLSMAQEDLLLEAFTATGARPEAFDVTDWSVINRKFMDFSDMKHIAENVLRIFGASRKNFTSTQESDDMYRIINLKGMLDDDTHLQVIVQSVKLPEEYEKEPQTYLVVNVTGGDVEKIKVIKKKVMEAVNSSGGHSRISTCFTGSFYGKLSQIEQEEIIDKIREKLDIKEFEKMQDLEMQSFVGYSPLISDGIEIMGKNYNVNVAMRYSAVDGKTYIWMGVPVISIEY</sequence>
<protein>
    <recommendedName>
        <fullName evidence="3">TATA-box binding protein</fullName>
    </recommendedName>
</protein>
<keyword evidence="2" id="KW-1185">Reference proteome</keyword>
<evidence type="ECO:0000313" key="1">
    <source>
        <dbReference type="EMBL" id="ADL08738.1"/>
    </source>
</evidence>
<dbReference type="STRING" id="555079.Toce_2017"/>
<name>D9RZW1_THEOJ</name>
<reference evidence="1 2" key="1">
    <citation type="journal article" date="2010" name="Stand. Genomic Sci.">
        <title>Complete genome sequence of Thermosediminibacter oceani type strain (JW/IW-1228P).</title>
        <authorList>
            <person name="Pitluck S."/>
            <person name="Yasawong M."/>
            <person name="Munk C."/>
            <person name="Nolan M."/>
            <person name="Lapidus A."/>
            <person name="Lucas S."/>
            <person name="Glavina Del Rio T."/>
            <person name="Tice H."/>
            <person name="Cheng J.F."/>
            <person name="Bruce D."/>
            <person name="Detter C."/>
            <person name="Tapia R."/>
            <person name="Han C."/>
            <person name="Goodwin L."/>
            <person name="Liolios K."/>
            <person name="Ivanova N."/>
            <person name="Mavromatis K."/>
            <person name="Mikhailova N."/>
            <person name="Pati A."/>
            <person name="Chen A."/>
            <person name="Palaniappan K."/>
            <person name="Land M."/>
            <person name="Hauser L."/>
            <person name="Chang Y.J."/>
            <person name="Jeffries C.D."/>
            <person name="Rohde M."/>
            <person name="Spring S."/>
            <person name="Sikorski J."/>
            <person name="Goker M."/>
            <person name="Woyke T."/>
            <person name="Bristow J."/>
            <person name="Eisen J.A."/>
            <person name="Markowitz V."/>
            <person name="Hugenholtz P."/>
            <person name="Kyrpides N.C."/>
            <person name="Klenk H.P."/>
        </authorList>
    </citation>
    <scope>NUCLEOTIDE SEQUENCE [LARGE SCALE GENOMIC DNA]</scope>
    <source>
        <strain evidence="2">ATCC BAA-1034 / DSM 16646 / JW/IW-1228P</strain>
    </source>
</reference>
<accession>D9RZW1</accession>
<proteinExistence type="predicted"/>
<dbReference type="eggNOG" id="ENOG5030CFT">
    <property type="taxonomic scope" value="Bacteria"/>
</dbReference>
<dbReference type="InterPro" id="IPR036209">
    <property type="entry name" value="YwmB-like_sf"/>
</dbReference>
<gene>
    <name evidence="1" type="ordered locus">Toce_2017</name>
</gene>
<dbReference type="Gene3D" id="3.30.360.40">
    <property type="entry name" value="YwmB-like"/>
    <property type="match status" value="1"/>
</dbReference>
<dbReference type="Proteomes" id="UP000000272">
    <property type="component" value="Chromosome"/>
</dbReference>